<keyword evidence="2" id="KW-1185">Reference proteome</keyword>
<dbReference type="Gene3D" id="1.20.1260.10">
    <property type="match status" value="1"/>
</dbReference>
<name>A0A0K1PAM7_9BACT</name>
<dbReference type="KEGG" id="vin:AKJ08_0944"/>
<dbReference type="SUPFAM" id="SSF47240">
    <property type="entry name" value="Ferritin-like"/>
    <property type="match status" value="1"/>
</dbReference>
<dbReference type="InterPro" id="IPR012347">
    <property type="entry name" value="Ferritin-like"/>
</dbReference>
<sequence length="154" mass="16681">MGDRLTEGLSFEWRAERHAETLLEGMAEAVAQVASPELATRLTELSASAQARRSRIERRLAALFAVPRLAPVPPIIDRLDEALELALAQTRASADRYAALAELSRRLSDPETAFVCELNRTGAEESAMLIDGLLALEVDRRARLSSGGSADAPL</sequence>
<gene>
    <name evidence="1" type="ORF">AKJ08_0944</name>
</gene>
<organism evidence="1 2">
    <name type="scientific">Vulgatibacter incomptus</name>
    <dbReference type="NCBI Taxonomy" id="1391653"/>
    <lineage>
        <taxon>Bacteria</taxon>
        <taxon>Pseudomonadati</taxon>
        <taxon>Myxococcota</taxon>
        <taxon>Myxococcia</taxon>
        <taxon>Myxococcales</taxon>
        <taxon>Cystobacterineae</taxon>
        <taxon>Vulgatibacteraceae</taxon>
        <taxon>Vulgatibacter</taxon>
    </lineage>
</organism>
<dbReference type="Proteomes" id="UP000055590">
    <property type="component" value="Chromosome"/>
</dbReference>
<dbReference type="InterPro" id="IPR009078">
    <property type="entry name" value="Ferritin-like_SF"/>
</dbReference>
<dbReference type="EMBL" id="CP012332">
    <property type="protein sequence ID" value="AKU90557.1"/>
    <property type="molecule type" value="Genomic_DNA"/>
</dbReference>
<reference evidence="1 2" key="1">
    <citation type="submission" date="2015-08" db="EMBL/GenBank/DDBJ databases">
        <authorList>
            <person name="Babu N.S."/>
            <person name="Beckwith C.J."/>
            <person name="Beseler K.G."/>
            <person name="Brison A."/>
            <person name="Carone J.V."/>
            <person name="Caskin T.P."/>
            <person name="Diamond M."/>
            <person name="Durham M.E."/>
            <person name="Foxe J.M."/>
            <person name="Go M."/>
            <person name="Henderson B.A."/>
            <person name="Jones I.B."/>
            <person name="McGettigan J.A."/>
            <person name="Micheletti S.J."/>
            <person name="Nasrallah M.E."/>
            <person name="Ortiz D."/>
            <person name="Piller C.R."/>
            <person name="Privatt S.R."/>
            <person name="Schneider S.L."/>
            <person name="Sharp S."/>
            <person name="Smith T.C."/>
            <person name="Stanton J.D."/>
            <person name="Ullery H.E."/>
            <person name="Wilson R.J."/>
            <person name="Serrano M.G."/>
            <person name="Buck G."/>
            <person name="Lee V."/>
            <person name="Wang Y."/>
            <person name="Carvalho R."/>
            <person name="Voegtly L."/>
            <person name="Shi R."/>
            <person name="Duckworth R."/>
            <person name="Johnson A."/>
            <person name="Loviza R."/>
            <person name="Walstead R."/>
            <person name="Shah Z."/>
            <person name="Kiflezghi M."/>
            <person name="Wade K."/>
            <person name="Ball S.L."/>
            <person name="Bradley K.W."/>
            <person name="Asai D.J."/>
            <person name="Bowman C.A."/>
            <person name="Russell D.A."/>
            <person name="Pope W.H."/>
            <person name="Jacobs-Sera D."/>
            <person name="Hendrix R.W."/>
            <person name="Hatfull G.F."/>
        </authorList>
    </citation>
    <scope>NUCLEOTIDE SEQUENCE [LARGE SCALE GENOMIC DNA]</scope>
    <source>
        <strain evidence="1 2">DSM 27710</strain>
    </source>
</reference>
<protein>
    <submittedName>
        <fullName evidence="1">Uncharacterized protein</fullName>
    </submittedName>
</protein>
<evidence type="ECO:0000313" key="2">
    <source>
        <dbReference type="Proteomes" id="UP000055590"/>
    </source>
</evidence>
<dbReference type="RefSeq" id="WP_050724992.1">
    <property type="nucleotide sequence ID" value="NZ_CP012332.1"/>
</dbReference>
<dbReference type="AlphaFoldDB" id="A0A0K1PAM7"/>
<accession>A0A0K1PAM7</accession>
<proteinExistence type="predicted"/>
<evidence type="ECO:0000313" key="1">
    <source>
        <dbReference type="EMBL" id="AKU90557.1"/>
    </source>
</evidence>